<accession>A0AAV0R5W6</accession>
<dbReference type="Proteomes" id="UP001154282">
    <property type="component" value="Unassembled WGS sequence"/>
</dbReference>
<dbReference type="EMBL" id="CAMGYJ010000010">
    <property type="protein sequence ID" value="CAI0553064.1"/>
    <property type="molecule type" value="Genomic_DNA"/>
</dbReference>
<protein>
    <submittedName>
        <fullName evidence="1">Uncharacterized protein</fullName>
    </submittedName>
</protein>
<evidence type="ECO:0000313" key="1">
    <source>
        <dbReference type="EMBL" id="CAI0553064.1"/>
    </source>
</evidence>
<sequence length="79" mass="9635">MLASNCYTFPLRQHASCFWHLIWSQKPLDTMPSCFTHCIHRTHNKQGSVRLRMRNPPTNYVYIYIYIYMQFQLPECFRC</sequence>
<organism evidence="1 2">
    <name type="scientific">Linum tenue</name>
    <dbReference type="NCBI Taxonomy" id="586396"/>
    <lineage>
        <taxon>Eukaryota</taxon>
        <taxon>Viridiplantae</taxon>
        <taxon>Streptophyta</taxon>
        <taxon>Embryophyta</taxon>
        <taxon>Tracheophyta</taxon>
        <taxon>Spermatophyta</taxon>
        <taxon>Magnoliopsida</taxon>
        <taxon>eudicotyledons</taxon>
        <taxon>Gunneridae</taxon>
        <taxon>Pentapetalae</taxon>
        <taxon>rosids</taxon>
        <taxon>fabids</taxon>
        <taxon>Malpighiales</taxon>
        <taxon>Linaceae</taxon>
        <taxon>Linum</taxon>
    </lineage>
</organism>
<gene>
    <name evidence="1" type="ORF">LITE_LOCUS46707</name>
</gene>
<reference evidence="1" key="1">
    <citation type="submission" date="2022-08" db="EMBL/GenBank/DDBJ databases">
        <authorList>
            <person name="Gutierrez-Valencia J."/>
        </authorList>
    </citation>
    <scope>NUCLEOTIDE SEQUENCE</scope>
</reference>
<comment type="caution">
    <text evidence="1">The sequence shown here is derived from an EMBL/GenBank/DDBJ whole genome shotgun (WGS) entry which is preliminary data.</text>
</comment>
<keyword evidence="2" id="KW-1185">Reference proteome</keyword>
<proteinExistence type="predicted"/>
<dbReference type="AlphaFoldDB" id="A0AAV0R5W6"/>
<evidence type="ECO:0000313" key="2">
    <source>
        <dbReference type="Proteomes" id="UP001154282"/>
    </source>
</evidence>
<name>A0AAV0R5W6_9ROSI</name>